<sequence length="328" mass="37401">MGCWSFFTSEKFFGRPVKFSPACRHTRMNIPMQQQDHHEYMIPYEGWKLFEDKINYRCIAEKSIGSDDGICRVILKAHGDISYEGYWPSRPQYPPRILITGSCIYSDCWRLQFEPHIPGTTPPRPFILGLPHDRDRIRKYLTRKNRRISYVDVPMETCLYQDKLLSWQVNCVAEEGPDIEKILYHLPVSIYHAFIDEIEVALGEKLPLLHGLLDEYTDMLKGKCAKAFEGIGKSVEFLDPNKRPNGEVLDAHAADRAPYLEILESDGVMGIEDLAQLTISATIAKEFGVTIPCRVGVLGLPHPLSECDGEHCCRRRLPIDSLLSGNFG</sequence>
<evidence type="ECO:0000313" key="1">
    <source>
        <dbReference type="EMBL" id="VFK25456.1"/>
    </source>
</evidence>
<dbReference type="EMBL" id="CAADGH010000008">
    <property type="protein sequence ID" value="VFK74658.1"/>
    <property type="molecule type" value="Genomic_DNA"/>
</dbReference>
<accession>A0A450XIH4</accession>
<proteinExistence type="predicted"/>
<dbReference type="AlphaFoldDB" id="A0A450XIH4"/>
<name>A0A450XIH4_9GAMM</name>
<gene>
    <name evidence="1" type="ORF">BECKMB1821G_GA0114241_101358</name>
    <name evidence="3" type="ORF">BECKMB1821H_GA0114242_100817</name>
    <name evidence="2" type="ORF">BECKMB1821I_GA0114274_100817</name>
</gene>
<evidence type="ECO:0000313" key="3">
    <source>
        <dbReference type="EMBL" id="VFK74658.1"/>
    </source>
</evidence>
<evidence type="ECO:0000313" key="2">
    <source>
        <dbReference type="EMBL" id="VFK29066.1"/>
    </source>
</evidence>
<dbReference type="EMBL" id="CAADFQ010000008">
    <property type="protein sequence ID" value="VFK29066.1"/>
    <property type="molecule type" value="Genomic_DNA"/>
</dbReference>
<reference evidence="2" key="1">
    <citation type="submission" date="2019-02" db="EMBL/GenBank/DDBJ databases">
        <authorList>
            <person name="Gruber-Vodicka R. H."/>
            <person name="Seah K. B. B."/>
        </authorList>
    </citation>
    <scope>NUCLEOTIDE SEQUENCE</scope>
    <source>
        <strain evidence="1">BECK_BZ197</strain>
        <strain evidence="3">BECK_BZ198</strain>
        <strain evidence="2">BECK_BZ199</strain>
    </source>
</reference>
<dbReference type="EMBL" id="CAADFO010000013">
    <property type="protein sequence ID" value="VFK25456.1"/>
    <property type="molecule type" value="Genomic_DNA"/>
</dbReference>
<organism evidence="2">
    <name type="scientific">Candidatus Kentrum sp. MB</name>
    <dbReference type="NCBI Taxonomy" id="2138164"/>
    <lineage>
        <taxon>Bacteria</taxon>
        <taxon>Pseudomonadati</taxon>
        <taxon>Pseudomonadota</taxon>
        <taxon>Gammaproteobacteria</taxon>
        <taxon>Candidatus Kentrum</taxon>
    </lineage>
</organism>
<protein>
    <submittedName>
        <fullName evidence="2">Uncharacterized protein</fullName>
    </submittedName>
</protein>